<gene>
    <name evidence="2" type="ORF">QO016_001986</name>
</gene>
<protein>
    <submittedName>
        <fullName evidence="2">Uncharacterized protein</fullName>
    </submittedName>
</protein>
<evidence type="ECO:0000313" key="2">
    <source>
        <dbReference type="EMBL" id="MDQ0442492.1"/>
    </source>
</evidence>
<reference evidence="2 3" key="1">
    <citation type="submission" date="2023-07" db="EMBL/GenBank/DDBJ databases">
        <title>Genomic Encyclopedia of Type Strains, Phase IV (KMG-IV): sequencing the most valuable type-strain genomes for metagenomic binning, comparative biology and taxonomic classification.</title>
        <authorList>
            <person name="Goeker M."/>
        </authorList>
    </citation>
    <scope>NUCLEOTIDE SEQUENCE [LARGE SCALE GENOMIC DNA]</scope>
    <source>
        <strain evidence="2 3">DSM 19562</strain>
    </source>
</reference>
<keyword evidence="3" id="KW-1185">Reference proteome</keyword>
<sequence>MAFFIGIACPWILVILLDRLSESRRLSELESLGVTPRPAGHSSYITKPDRPY</sequence>
<evidence type="ECO:0000256" key="1">
    <source>
        <dbReference type="SAM" id="MobiDB-lite"/>
    </source>
</evidence>
<dbReference type="EMBL" id="JAUSVV010000003">
    <property type="protein sequence ID" value="MDQ0442492.1"/>
    <property type="molecule type" value="Genomic_DNA"/>
</dbReference>
<organism evidence="2 3">
    <name type="scientific">Methylobacterium persicinum</name>
    <dbReference type="NCBI Taxonomy" id="374426"/>
    <lineage>
        <taxon>Bacteria</taxon>
        <taxon>Pseudomonadati</taxon>
        <taxon>Pseudomonadota</taxon>
        <taxon>Alphaproteobacteria</taxon>
        <taxon>Hyphomicrobiales</taxon>
        <taxon>Methylobacteriaceae</taxon>
        <taxon>Methylobacterium</taxon>
    </lineage>
</organism>
<evidence type="ECO:0000313" key="3">
    <source>
        <dbReference type="Proteomes" id="UP001236369"/>
    </source>
</evidence>
<comment type="caution">
    <text evidence="2">The sequence shown here is derived from an EMBL/GenBank/DDBJ whole genome shotgun (WGS) entry which is preliminary data.</text>
</comment>
<dbReference type="RefSeq" id="WP_238252989.1">
    <property type="nucleotide sequence ID" value="NZ_BPQX01000065.1"/>
</dbReference>
<feature type="region of interest" description="Disordered" evidence="1">
    <location>
        <begin position="32"/>
        <end position="52"/>
    </location>
</feature>
<proteinExistence type="predicted"/>
<name>A0ABU0HJJ4_9HYPH</name>
<accession>A0ABU0HJJ4</accession>
<dbReference type="Proteomes" id="UP001236369">
    <property type="component" value="Unassembled WGS sequence"/>
</dbReference>